<dbReference type="Pfam" id="PF12874">
    <property type="entry name" value="zf-met"/>
    <property type="match status" value="1"/>
</dbReference>
<comment type="caution">
    <text evidence="10">The sequence shown here is derived from an EMBL/GenBank/DDBJ whole genome shotgun (WGS) entry which is preliminary data.</text>
</comment>
<dbReference type="InterPro" id="IPR013087">
    <property type="entry name" value="Znf_C2H2_type"/>
</dbReference>
<proteinExistence type="predicted"/>
<keyword evidence="5" id="KW-0862">Zinc</keyword>
<feature type="compositionally biased region" description="Polar residues" evidence="8">
    <location>
        <begin position="52"/>
        <end position="63"/>
    </location>
</feature>
<dbReference type="FunFam" id="3.30.160.60:FF:000534">
    <property type="entry name" value="zinc finger protein 674"/>
    <property type="match status" value="1"/>
</dbReference>
<feature type="compositionally biased region" description="Basic and acidic residues" evidence="8">
    <location>
        <begin position="1"/>
        <end position="21"/>
    </location>
</feature>
<evidence type="ECO:0000313" key="11">
    <source>
        <dbReference type="Proteomes" id="UP001054945"/>
    </source>
</evidence>
<dbReference type="SUPFAM" id="SSF57667">
    <property type="entry name" value="beta-beta-alpha zinc fingers"/>
    <property type="match status" value="1"/>
</dbReference>
<dbReference type="SMART" id="SM00355">
    <property type="entry name" value="ZnF_C2H2"/>
    <property type="match status" value="2"/>
</dbReference>
<protein>
    <recommendedName>
        <fullName evidence="9">C2H2-type domain-containing protein</fullName>
    </recommendedName>
</protein>
<organism evidence="10 11">
    <name type="scientific">Caerostris extrusa</name>
    <name type="common">Bark spider</name>
    <name type="synonym">Caerostris bankana</name>
    <dbReference type="NCBI Taxonomy" id="172846"/>
    <lineage>
        <taxon>Eukaryota</taxon>
        <taxon>Metazoa</taxon>
        <taxon>Ecdysozoa</taxon>
        <taxon>Arthropoda</taxon>
        <taxon>Chelicerata</taxon>
        <taxon>Arachnida</taxon>
        <taxon>Araneae</taxon>
        <taxon>Araneomorphae</taxon>
        <taxon>Entelegynae</taxon>
        <taxon>Araneoidea</taxon>
        <taxon>Araneidae</taxon>
        <taxon>Caerostris</taxon>
    </lineage>
</organism>
<keyword evidence="2" id="KW-0479">Metal-binding</keyword>
<evidence type="ECO:0000313" key="10">
    <source>
        <dbReference type="EMBL" id="GIX97847.1"/>
    </source>
</evidence>
<reference evidence="10 11" key="1">
    <citation type="submission" date="2021-06" db="EMBL/GenBank/DDBJ databases">
        <title>Caerostris extrusa draft genome.</title>
        <authorList>
            <person name="Kono N."/>
            <person name="Arakawa K."/>
        </authorList>
    </citation>
    <scope>NUCLEOTIDE SEQUENCE [LARGE SCALE GENOMIC DNA]</scope>
</reference>
<accession>A0AAV4PJU2</accession>
<evidence type="ECO:0000256" key="8">
    <source>
        <dbReference type="SAM" id="MobiDB-lite"/>
    </source>
</evidence>
<gene>
    <name evidence="10" type="ORF">CEXT_680471</name>
</gene>
<evidence type="ECO:0000256" key="7">
    <source>
        <dbReference type="PROSITE-ProRule" id="PRU00042"/>
    </source>
</evidence>
<dbReference type="PANTHER" id="PTHR24394">
    <property type="entry name" value="ZINC FINGER PROTEIN"/>
    <property type="match status" value="1"/>
</dbReference>
<evidence type="ECO:0000256" key="1">
    <source>
        <dbReference type="ARBA" id="ARBA00004123"/>
    </source>
</evidence>
<dbReference type="Gene3D" id="3.30.160.60">
    <property type="entry name" value="Classic Zinc Finger"/>
    <property type="match status" value="2"/>
</dbReference>
<evidence type="ECO:0000256" key="4">
    <source>
        <dbReference type="ARBA" id="ARBA00022771"/>
    </source>
</evidence>
<dbReference type="Proteomes" id="UP001054945">
    <property type="component" value="Unassembled WGS sequence"/>
</dbReference>
<evidence type="ECO:0000256" key="2">
    <source>
        <dbReference type="ARBA" id="ARBA00022723"/>
    </source>
</evidence>
<keyword evidence="3" id="KW-0677">Repeat</keyword>
<keyword evidence="4 7" id="KW-0863">Zinc-finger</keyword>
<evidence type="ECO:0000259" key="9">
    <source>
        <dbReference type="PROSITE" id="PS50157"/>
    </source>
</evidence>
<dbReference type="PROSITE" id="PS50157">
    <property type="entry name" value="ZINC_FINGER_C2H2_2"/>
    <property type="match status" value="2"/>
</dbReference>
<keyword evidence="11" id="KW-1185">Reference proteome</keyword>
<feature type="domain" description="C2H2-type" evidence="9">
    <location>
        <begin position="223"/>
        <end position="250"/>
    </location>
</feature>
<keyword evidence="6" id="KW-0539">Nucleus</keyword>
<dbReference type="AlphaFoldDB" id="A0AAV4PJU2"/>
<dbReference type="GO" id="GO:0008270">
    <property type="term" value="F:zinc ion binding"/>
    <property type="evidence" value="ECO:0007669"/>
    <property type="project" value="UniProtKB-KW"/>
</dbReference>
<evidence type="ECO:0000256" key="3">
    <source>
        <dbReference type="ARBA" id="ARBA00022737"/>
    </source>
</evidence>
<sequence length="293" mass="32731">MSKDERKFDSFGQMSKDKEEDMSLPERLLGAPAGSNGQNHLARRNVGDGSHELSSGNMQNRPRTGNVILNELSSGLFHRISGPENHMSFEVGAEGGQNVVRSSENVQQSAEYFSFQPTSNKRNIASTQDSMSGCNMRNKKMRYYEINLNESSCQSLELSIRGASHETDGISGGENSRFQKIQSNISTNSNECSSPVCDVCRKDYSSVASLNSHMFIHSSENPFVCKTCQRPFYRSSHLEVHMLVHTGRNRTSAKFASEHLLNRPVSNVTWLFTPEQNRIGVTIAIIKLRENLC</sequence>
<feature type="domain" description="C2H2-type" evidence="9">
    <location>
        <begin position="195"/>
        <end position="222"/>
    </location>
</feature>
<evidence type="ECO:0000256" key="5">
    <source>
        <dbReference type="ARBA" id="ARBA00022833"/>
    </source>
</evidence>
<dbReference type="PROSITE" id="PS00028">
    <property type="entry name" value="ZINC_FINGER_C2H2_1"/>
    <property type="match status" value="2"/>
</dbReference>
<dbReference type="GO" id="GO:0005634">
    <property type="term" value="C:nucleus"/>
    <property type="evidence" value="ECO:0007669"/>
    <property type="project" value="UniProtKB-SubCell"/>
</dbReference>
<comment type="subcellular location">
    <subcellularLocation>
        <location evidence="1">Nucleus</location>
    </subcellularLocation>
</comment>
<feature type="region of interest" description="Disordered" evidence="8">
    <location>
        <begin position="1"/>
        <end position="63"/>
    </location>
</feature>
<dbReference type="InterPro" id="IPR036236">
    <property type="entry name" value="Znf_C2H2_sf"/>
</dbReference>
<name>A0AAV4PJU2_CAEEX</name>
<dbReference type="PANTHER" id="PTHR24394:SF29">
    <property type="entry name" value="MYONEURIN"/>
    <property type="match status" value="1"/>
</dbReference>
<evidence type="ECO:0000256" key="6">
    <source>
        <dbReference type="ARBA" id="ARBA00023242"/>
    </source>
</evidence>
<dbReference type="EMBL" id="BPLR01004827">
    <property type="protein sequence ID" value="GIX97847.1"/>
    <property type="molecule type" value="Genomic_DNA"/>
</dbReference>
<dbReference type="GO" id="GO:0000981">
    <property type="term" value="F:DNA-binding transcription factor activity, RNA polymerase II-specific"/>
    <property type="evidence" value="ECO:0007669"/>
    <property type="project" value="TreeGrafter"/>
</dbReference>
<dbReference type="Pfam" id="PF00096">
    <property type="entry name" value="zf-C2H2"/>
    <property type="match status" value="1"/>
</dbReference>